<evidence type="ECO:0000313" key="1">
    <source>
        <dbReference type="EMBL" id="MCC9628785.1"/>
    </source>
</evidence>
<dbReference type="Proteomes" id="UP001139103">
    <property type="component" value="Unassembled WGS sequence"/>
</dbReference>
<dbReference type="EMBL" id="JAJKFT010000004">
    <property type="protein sequence ID" value="MCC9628785.1"/>
    <property type="molecule type" value="Genomic_DNA"/>
</dbReference>
<comment type="caution">
    <text evidence="1">The sequence shown here is derived from an EMBL/GenBank/DDBJ whole genome shotgun (WGS) entry which is preliminary data.</text>
</comment>
<dbReference type="Pfam" id="PF05711">
    <property type="entry name" value="TylF"/>
    <property type="match status" value="1"/>
</dbReference>
<dbReference type="RefSeq" id="WP_230218259.1">
    <property type="nucleotide sequence ID" value="NZ_JAJKFT010000004.1"/>
</dbReference>
<gene>
    <name evidence="1" type="ORF">LOC68_10280</name>
</gene>
<dbReference type="GO" id="GO:0008168">
    <property type="term" value="F:methyltransferase activity"/>
    <property type="evidence" value="ECO:0007669"/>
    <property type="project" value="UniProtKB-KW"/>
</dbReference>
<accession>A0A9X1MM66</accession>
<dbReference type="AlphaFoldDB" id="A0A9X1MM66"/>
<dbReference type="InterPro" id="IPR029063">
    <property type="entry name" value="SAM-dependent_MTases_sf"/>
</dbReference>
<protein>
    <submittedName>
        <fullName evidence="1">TylF/MycF family methyltransferase</fullName>
    </submittedName>
</protein>
<evidence type="ECO:0000313" key="2">
    <source>
        <dbReference type="Proteomes" id="UP001139103"/>
    </source>
</evidence>
<dbReference type="SUPFAM" id="SSF53335">
    <property type="entry name" value="S-adenosyl-L-methionine-dependent methyltransferases"/>
    <property type="match status" value="1"/>
</dbReference>
<reference evidence="1" key="1">
    <citation type="submission" date="2021-11" db="EMBL/GenBank/DDBJ databases">
        <title>Genome sequence.</title>
        <authorList>
            <person name="Sun Q."/>
        </authorList>
    </citation>
    <scope>NUCLEOTIDE SEQUENCE</scope>
    <source>
        <strain evidence="1">JC732</strain>
    </source>
</reference>
<name>A0A9X1MM66_9BACT</name>
<sequence>MIAKLASYFQKGGNLLLKNVVGLNLLPGETSQTFYADDGLWTLHNHDFMQDEKYRNAYERGVQACSNNRMYWRVHTALWAASVAQHVAGDFVECGVNRGFVSSAVMTYLDWNRLTKSFYLLDTFGGIDARFVTEEEKAGGVLTKNDRVLAMGGYATDVEAVRANFQEWDRVHIIQGTVPETLEQVPAEQIAYLHIDMNNATPEAAATDYFWPKMSPGGVILYDDYAYVGYTPQKKAIDALAAKYNVPVLSLPTGQGILIKPCI</sequence>
<dbReference type="GO" id="GO:0032259">
    <property type="term" value="P:methylation"/>
    <property type="evidence" value="ECO:0007669"/>
    <property type="project" value="UniProtKB-KW"/>
</dbReference>
<dbReference type="PANTHER" id="PTHR40036:SF1">
    <property type="entry name" value="MACROCIN O-METHYLTRANSFERASE"/>
    <property type="match status" value="1"/>
</dbReference>
<organism evidence="1 2">
    <name type="scientific">Blastopirellula sediminis</name>
    <dbReference type="NCBI Taxonomy" id="2894196"/>
    <lineage>
        <taxon>Bacteria</taxon>
        <taxon>Pseudomonadati</taxon>
        <taxon>Planctomycetota</taxon>
        <taxon>Planctomycetia</taxon>
        <taxon>Pirellulales</taxon>
        <taxon>Pirellulaceae</taxon>
        <taxon>Blastopirellula</taxon>
    </lineage>
</organism>
<dbReference type="Gene3D" id="3.40.50.150">
    <property type="entry name" value="Vaccinia Virus protein VP39"/>
    <property type="match status" value="1"/>
</dbReference>
<dbReference type="InterPro" id="IPR008884">
    <property type="entry name" value="TylF_MeTrfase"/>
</dbReference>
<keyword evidence="1" id="KW-0808">Transferase</keyword>
<keyword evidence="2" id="KW-1185">Reference proteome</keyword>
<proteinExistence type="predicted"/>
<dbReference type="PANTHER" id="PTHR40036">
    <property type="entry name" value="MACROCIN O-METHYLTRANSFERASE"/>
    <property type="match status" value="1"/>
</dbReference>
<keyword evidence="1" id="KW-0489">Methyltransferase</keyword>